<dbReference type="PANTHER" id="PTHR24418">
    <property type="entry name" value="TYROSINE-PROTEIN KINASE"/>
    <property type="match status" value="1"/>
</dbReference>
<evidence type="ECO:0000256" key="19">
    <source>
        <dbReference type="ARBA" id="ARBA00022679"/>
    </source>
</evidence>
<dbReference type="InterPro" id="IPR036028">
    <property type="entry name" value="SH3-like_dom_sf"/>
</dbReference>
<evidence type="ECO:0000256" key="11">
    <source>
        <dbReference type="ARBA" id="ARBA00012513"/>
    </source>
</evidence>
<evidence type="ECO:0000256" key="2">
    <source>
        <dbReference type="ARBA" id="ARBA00004123"/>
    </source>
</evidence>
<dbReference type="Gene3D" id="4.10.680.10">
    <property type="entry name" value="Cdc42-like binding domain"/>
    <property type="match status" value="1"/>
</dbReference>
<comment type="caution">
    <text evidence="43">The sequence shown here is derived from an EMBL/GenBank/DDBJ whole genome shotgun (WGS) entry which is preliminary data.</text>
</comment>
<feature type="domain" description="SH3" evidence="41">
    <location>
        <begin position="377"/>
        <end position="437"/>
    </location>
</feature>
<sequence length="1467" mass="162008">MGDVGEDELEIIRGILVDVQLAQFFTRIRDDLQVTRLSHFDYVRPEDLENIGLGKPAARRLLESIKKKRLATWRRNLVSKILPSSSSPLGRTKSSTAANDSTNSGLTCLIQEKDLTQGRKLGDGSFGVVRSGEWTTPNGQMKQVAVKILKQDVLHVPGALDDFIREVQAMHQLSHPNLIQLYGIVLSNPLMMVTEIAPLGSLLDYLRKQSCHVPITTLCNYAVQMANGMKYLETRHFIHRDLAARNVLLASSDKIKIGDFGLMRALPQQEDCYVMTEQKKVPFPWCAPESLKSKQFSHASDAWMYAVTVWETFTFGEDPWVGLNGQQILKKIDQERERLTCPPACPVEMYELLLQCWSHTPSARPPFSQIYERVAVIMPNVMKALQPFEEEGRMKVDVNDFIIIINGRSENYWWKGQNQRTFEIGDIPRCIVDPQRPLASQDISNPLRNSFIHTGHGGVKGKTWGSPAFIDDMYLRNPMEPPDKHGKPMSPRRVKHHHSLRLKQGQRRQFDYNRLVNEKWPEDLKGNRRPSQGRDELLIDISESGRQRSQSVTDLRGDCNMDASEPFRGSVSSLIDMPVPSELPVYGNVDPANMNVEDQRLYENVNSVTHQPLRVPTRPSPSPPAHLLQKRLQTRLMIHNQLKSQPDKQDPVQQPQQQQQQDHHCIQPPPVPAIYSNSFNAPDESCDDLDDDSEWDDESVLGTTSREVESNYNDTHHTDEHSTQGLQNEQVFPSSYGIMSNASQSTVSAMVHASSTSSQYYATMNEEPDPFDTSHVRCYDEPPLESTDSEIEGVKESDTVETPTHSSPQDISLSSCMMNSPSSINSSLYVNQSFKSPNSDSSVPVESLGSPASHHNIRPSSHLNSGLNFQSNVKFRSHHLSHSNISESSLYSTVPHNLPSSSLRNSYGGSTISQTDKMAVSSKVFPLLHSPEVSTVGDLSTQISKMWINSISSHSDSLLPFSAPSSSNSFVCREHISSSSAAPLSPLLRPSASGSDRNRQVAILQPSVASNHNLQSTSTLPSSSSQQRQLALPAPLMPTVATLPRLDPSFIAELEKSLGKDQASANTYNDKNKIINCSLSGIALSNVTSQSSTIPAIPPPQHVSRQSSNQHQLTMRNRSSSDSQNTDSSGSNPTSVAPQEETLDRNRAFSDFDILSSSRTLGLVPQQVVDTGQYFPKTAHVRPFLQQQNTVPTSRSSSVIPRSHVERGGSIRSISSSMGNLHSTGNIMQHTLLSSTLNSLGTERLSHQVSNQPAYLTEKWFQPGDGTKPTPAISNMRTAHPAVQMSYTWQQPQQLTPQPQLSLQPLQQTLQPSQISAPESSVLTCQGLTQPHSNPSVHHQQVHIPATSVVQPTVVLSPQLTVNYNQMVCSGGGSGIGSNRIDGSNGSGNGAQVLVGRIAAVVPGTTESAARQALHVAGGDYQGAVRFLKVEKLYRLGLASKDECESILEANSWELERSASALLDKFA</sequence>
<evidence type="ECO:0000256" key="39">
    <source>
        <dbReference type="PROSITE-ProRule" id="PRU10141"/>
    </source>
</evidence>
<evidence type="ECO:0000256" key="17">
    <source>
        <dbReference type="ARBA" id="ARBA00022553"/>
    </source>
</evidence>
<dbReference type="InterPro" id="IPR001452">
    <property type="entry name" value="SH3_domain"/>
</dbReference>
<dbReference type="Pfam" id="PF09027">
    <property type="entry name" value="GTPase_binding"/>
    <property type="match status" value="1"/>
</dbReference>
<feature type="region of interest" description="Disordered" evidence="40">
    <location>
        <begin position="478"/>
        <end position="501"/>
    </location>
</feature>
<dbReference type="FunFam" id="1.10.510.10:FF:000080">
    <property type="entry name" value="Putative activated CDC42 kinase 1"/>
    <property type="match status" value="1"/>
</dbReference>
<feature type="region of interest" description="Disordered" evidence="40">
    <location>
        <begin position="835"/>
        <end position="865"/>
    </location>
</feature>
<dbReference type="SUPFAM" id="SSF56112">
    <property type="entry name" value="Protein kinase-like (PK-like)"/>
    <property type="match status" value="1"/>
</dbReference>
<dbReference type="GO" id="GO:0006897">
    <property type="term" value="P:endocytosis"/>
    <property type="evidence" value="ECO:0007669"/>
    <property type="project" value="UniProtKB-KW"/>
</dbReference>
<dbReference type="InterPro" id="IPR049587">
    <property type="entry name" value="TNK-like_SAM"/>
</dbReference>
<evidence type="ECO:0000256" key="22">
    <source>
        <dbReference type="ARBA" id="ARBA00022753"/>
    </source>
</evidence>
<dbReference type="InterPro" id="IPR015116">
    <property type="entry name" value="Cdc42-bd-like"/>
</dbReference>
<keyword evidence="26" id="KW-0832">Ubl conjugation</keyword>
<feature type="binding site" evidence="39">
    <location>
        <position position="147"/>
    </location>
    <ligand>
        <name>ATP</name>
        <dbReference type="ChEBI" id="CHEBI:30616"/>
    </ligand>
</feature>
<dbReference type="PROSITE" id="PS50002">
    <property type="entry name" value="SH3"/>
    <property type="match status" value="1"/>
</dbReference>
<feature type="compositionally biased region" description="Polar residues" evidence="40">
    <location>
        <begin position="835"/>
        <end position="844"/>
    </location>
</feature>
<evidence type="ECO:0000256" key="31">
    <source>
        <dbReference type="ARBA" id="ARBA00023242"/>
    </source>
</evidence>
<reference evidence="43 44" key="1">
    <citation type="submission" date="2023-11" db="EMBL/GenBank/DDBJ databases">
        <title>Halocaridina rubra genome assembly.</title>
        <authorList>
            <person name="Smith C."/>
        </authorList>
    </citation>
    <scope>NUCLEOTIDE SEQUENCE [LARGE SCALE GENOMIC DNA]</scope>
    <source>
        <strain evidence="43">EP-1</strain>
        <tissue evidence="43">Whole</tissue>
    </source>
</reference>
<evidence type="ECO:0000256" key="15">
    <source>
        <dbReference type="ARBA" id="ARBA00022490"/>
    </source>
</evidence>
<dbReference type="InterPro" id="IPR050198">
    <property type="entry name" value="Non-receptor_tyrosine_kinases"/>
</dbReference>
<dbReference type="GO" id="GO:0002009">
    <property type="term" value="P:morphogenesis of an epithelium"/>
    <property type="evidence" value="ECO:0007669"/>
    <property type="project" value="UniProtKB-ARBA"/>
</dbReference>
<keyword evidence="32" id="KW-0968">Cytoplasmic vesicle</keyword>
<evidence type="ECO:0000256" key="27">
    <source>
        <dbReference type="ARBA" id="ARBA00022949"/>
    </source>
</evidence>
<evidence type="ECO:0000256" key="5">
    <source>
        <dbReference type="ARBA" id="ARBA00004180"/>
    </source>
</evidence>
<evidence type="ECO:0000256" key="1">
    <source>
        <dbReference type="ARBA" id="ARBA00001946"/>
    </source>
</evidence>
<dbReference type="InterPro" id="IPR020635">
    <property type="entry name" value="Tyr_kinase_cat_dom"/>
</dbReference>
<evidence type="ECO:0000256" key="16">
    <source>
        <dbReference type="ARBA" id="ARBA00022527"/>
    </source>
</evidence>
<dbReference type="GO" id="GO:0005905">
    <property type="term" value="C:clathrin-coated pit"/>
    <property type="evidence" value="ECO:0007669"/>
    <property type="project" value="UniProtKB-SubCell"/>
</dbReference>
<feature type="compositionally biased region" description="Basic and acidic residues" evidence="40">
    <location>
        <begin position="522"/>
        <end position="537"/>
    </location>
</feature>
<evidence type="ECO:0000256" key="10">
    <source>
        <dbReference type="ARBA" id="ARBA00011903"/>
    </source>
</evidence>
<dbReference type="GO" id="GO:0004715">
    <property type="term" value="F:non-membrane spanning protein tyrosine kinase activity"/>
    <property type="evidence" value="ECO:0007669"/>
    <property type="project" value="UniProtKB-EC"/>
</dbReference>
<evidence type="ECO:0000313" key="43">
    <source>
        <dbReference type="EMBL" id="KAK7071910.1"/>
    </source>
</evidence>
<keyword evidence="18" id="KW-0254">Endocytosis</keyword>
<keyword evidence="30" id="KW-0168">Coated pit</keyword>
<feature type="compositionally biased region" description="Low complexity" evidence="40">
    <location>
        <begin position="1120"/>
        <end position="1132"/>
    </location>
</feature>
<keyword evidence="23" id="KW-0418">Kinase</keyword>
<comment type="catalytic activity">
    <reaction evidence="34">
        <text>L-seryl-[protein] + ATP = O-phospho-L-seryl-[protein] + ADP + H(+)</text>
        <dbReference type="Rhea" id="RHEA:17989"/>
        <dbReference type="Rhea" id="RHEA-COMP:9863"/>
        <dbReference type="Rhea" id="RHEA-COMP:11604"/>
        <dbReference type="ChEBI" id="CHEBI:15378"/>
        <dbReference type="ChEBI" id="CHEBI:29999"/>
        <dbReference type="ChEBI" id="CHEBI:30616"/>
        <dbReference type="ChEBI" id="CHEBI:83421"/>
        <dbReference type="ChEBI" id="CHEBI:456216"/>
        <dbReference type="EC" id="2.7.11.1"/>
    </reaction>
</comment>
<feature type="region of interest" description="Disordered" evidence="40">
    <location>
        <begin position="643"/>
        <end position="726"/>
    </location>
</feature>
<dbReference type="GO" id="GO:0030659">
    <property type="term" value="C:cytoplasmic vesicle membrane"/>
    <property type="evidence" value="ECO:0007669"/>
    <property type="project" value="UniProtKB-SubCell"/>
</dbReference>
<evidence type="ECO:0000256" key="38">
    <source>
        <dbReference type="PROSITE-ProRule" id="PRU00192"/>
    </source>
</evidence>
<gene>
    <name evidence="43" type="primary">TNK2</name>
    <name evidence="43" type="ORF">SK128_024417</name>
</gene>
<evidence type="ECO:0000256" key="28">
    <source>
        <dbReference type="ARBA" id="ARBA00023136"/>
    </source>
</evidence>
<comment type="cofactor">
    <cofactor evidence="1">
        <name>Mg(2+)</name>
        <dbReference type="ChEBI" id="CHEBI:18420"/>
    </cofactor>
</comment>
<feature type="compositionally biased region" description="Basic residues" evidence="40">
    <location>
        <begin position="490"/>
        <end position="501"/>
    </location>
</feature>
<dbReference type="CDD" id="cd09539">
    <property type="entry name" value="SAM_TNK-like"/>
    <property type="match status" value="1"/>
</dbReference>
<dbReference type="EMBL" id="JAXCGZ010013823">
    <property type="protein sequence ID" value="KAK7071910.1"/>
    <property type="molecule type" value="Genomic_DNA"/>
</dbReference>
<organism evidence="43 44">
    <name type="scientific">Halocaridina rubra</name>
    <name type="common">Hawaiian red shrimp</name>
    <dbReference type="NCBI Taxonomy" id="373956"/>
    <lineage>
        <taxon>Eukaryota</taxon>
        <taxon>Metazoa</taxon>
        <taxon>Ecdysozoa</taxon>
        <taxon>Arthropoda</taxon>
        <taxon>Crustacea</taxon>
        <taxon>Multicrustacea</taxon>
        <taxon>Malacostraca</taxon>
        <taxon>Eumalacostraca</taxon>
        <taxon>Eucarida</taxon>
        <taxon>Decapoda</taxon>
        <taxon>Pleocyemata</taxon>
        <taxon>Caridea</taxon>
        <taxon>Atyoidea</taxon>
        <taxon>Atyidae</taxon>
        <taxon>Halocaridina</taxon>
    </lineage>
</organism>
<dbReference type="EC" id="2.7.11.1" evidence="11"/>
<keyword evidence="28" id="KW-0472">Membrane</keyword>
<evidence type="ECO:0000256" key="8">
    <source>
        <dbReference type="ARBA" id="ARBA00004536"/>
    </source>
</evidence>
<name>A0AAN8WTB5_HALRR</name>
<dbReference type="FunFam" id="4.10.680.10:FF:000001">
    <property type="entry name" value="activated CDC42 kinase 1 isoform X1"/>
    <property type="match status" value="1"/>
</dbReference>
<evidence type="ECO:0000256" key="9">
    <source>
        <dbReference type="ARBA" id="ARBA00004600"/>
    </source>
</evidence>
<evidence type="ECO:0000256" key="29">
    <source>
        <dbReference type="ARBA" id="ARBA00023137"/>
    </source>
</evidence>
<dbReference type="PROSITE" id="PS50011">
    <property type="entry name" value="PROTEIN_KINASE_DOM"/>
    <property type="match status" value="1"/>
</dbReference>
<dbReference type="Gene3D" id="1.10.510.10">
    <property type="entry name" value="Transferase(Phosphotransferase) domain 1"/>
    <property type="match status" value="1"/>
</dbReference>
<evidence type="ECO:0000256" key="18">
    <source>
        <dbReference type="ARBA" id="ARBA00022583"/>
    </source>
</evidence>
<evidence type="ECO:0000256" key="37">
    <source>
        <dbReference type="ARBA" id="ARBA00077194"/>
    </source>
</evidence>
<evidence type="ECO:0000259" key="42">
    <source>
        <dbReference type="PROSITE" id="PS50011"/>
    </source>
</evidence>
<feature type="region of interest" description="Disordered" evidence="40">
    <location>
        <begin position="783"/>
        <end position="817"/>
    </location>
</feature>
<feature type="compositionally biased region" description="Basic and acidic residues" evidence="40">
    <location>
        <begin position="706"/>
        <end position="722"/>
    </location>
</feature>
<evidence type="ECO:0000256" key="33">
    <source>
        <dbReference type="ARBA" id="ARBA00047899"/>
    </source>
</evidence>
<feature type="region of interest" description="Disordered" evidence="40">
    <location>
        <begin position="522"/>
        <end position="563"/>
    </location>
</feature>
<dbReference type="CDD" id="cd14328">
    <property type="entry name" value="UBA_TNK1"/>
    <property type="match status" value="1"/>
</dbReference>
<evidence type="ECO:0000256" key="35">
    <source>
        <dbReference type="ARBA" id="ARBA00060742"/>
    </source>
</evidence>
<dbReference type="InterPro" id="IPR011009">
    <property type="entry name" value="Kinase-like_dom_sf"/>
</dbReference>
<evidence type="ECO:0000256" key="34">
    <source>
        <dbReference type="ARBA" id="ARBA00048679"/>
    </source>
</evidence>
<keyword evidence="27" id="KW-0965">Cell junction</keyword>
<proteinExistence type="inferred from homology"/>
<dbReference type="FunFam" id="3.30.200.20:FF:000107">
    <property type="entry name" value="Putative activated CDC42 kinase 1"/>
    <property type="match status" value="1"/>
</dbReference>
<dbReference type="GO" id="GO:0005634">
    <property type="term" value="C:nucleus"/>
    <property type="evidence" value="ECO:0007669"/>
    <property type="project" value="UniProtKB-SubCell"/>
</dbReference>
<evidence type="ECO:0000256" key="23">
    <source>
        <dbReference type="ARBA" id="ARBA00022777"/>
    </source>
</evidence>
<dbReference type="InterPro" id="IPR055175">
    <property type="entry name" value="ACK/TNK-like_SAM"/>
</dbReference>
<keyword evidence="29" id="KW-0829">Tyrosine-protein kinase</keyword>
<keyword evidence="21 39" id="KW-0547">Nucleotide-binding</keyword>
<feature type="compositionally biased region" description="Polar residues" evidence="40">
    <location>
        <begin position="1103"/>
        <end position="1118"/>
    </location>
</feature>
<evidence type="ECO:0000256" key="20">
    <source>
        <dbReference type="ARBA" id="ARBA00022723"/>
    </source>
</evidence>
<evidence type="ECO:0000256" key="3">
    <source>
        <dbReference type="ARBA" id="ARBA00004132"/>
    </source>
</evidence>
<dbReference type="EC" id="2.7.10.2" evidence="10"/>
<evidence type="ECO:0000256" key="26">
    <source>
        <dbReference type="ARBA" id="ARBA00022843"/>
    </source>
</evidence>
<keyword evidence="17" id="KW-0597">Phosphoprotein</keyword>
<keyword evidence="44" id="KW-1185">Reference proteome</keyword>
<dbReference type="GO" id="GO:0005524">
    <property type="term" value="F:ATP binding"/>
    <property type="evidence" value="ECO:0007669"/>
    <property type="project" value="UniProtKB-UniRule"/>
</dbReference>
<evidence type="ECO:0000256" key="36">
    <source>
        <dbReference type="ARBA" id="ARBA00072244"/>
    </source>
</evidence>
<comment type="similarity">
    <text evidence="35">Belongs to the protein kinase superfamily. Tyr protein kinase family.</text>
</comment>
<evidence type="ECO:0000256" key="21">
    <source>
        <dbReference type="ARBA" id="ARBA00022741"/>
    </source>
</evidence>
<dbReference type="PRINTS" id="PR00109">
    <property type="entry name" value="TYRKINASE"/>
</dbReference>
<dbReference type="InterPro" id="IPR017441">
    <property type="entry name" value="Protein_kinase_ATP_BS"/>
</dbReference>
<feature type="compositionally biased region" description="Low complexity" evidence="40">
    <location>
        <begin position="651"/>
        <end position="660"/>
    </location>
</feature>
<evidence type="ECO:0000259" key="41">
    <source>
        <dbReference type="PROSITE" id="PS50002"/>
    </source>
</evidence>
<dbReference type="GO" id="GO:0005912">
    <property type="term" value="C:adherens junction"/>
    <property type="evidence" value="ECO:0007669"/>
    <property type="project" value="UniProtKB-SubCell"/>
</dbReference>
<feature type="domain" description="Protein kinase" evidence="42">
    <location>
        <begin position="115"/>
        <end position="381"/>
    </location>
</feature>
<dbReference type="SMART" id="SM00326">
    <property type="entry name" value="SH3"/>
    <property type="match status" value="1"/>
</dbReference>
<dbReference type="GO" id="GO:0005829">
    <property type="term" value="C:cytosol"/>
    <property type="evidence" value="ECO:0007669"/>
    <property type="project" value="UniProtKB-SubCell"/>
</dbReference>
<keyword evidence="25" id="KW-0460">Magnesium</keyword>
<protein>
    <recommendedName>
        <fullName evidence="36">Activated CDC42 kinase 1</fullName>
        <ecNumber evidence="10">2.7.10.2</ecNumber>
        <ecNumber evidence="11">2.7.11.1</ecNumber>
    </recommendedName>
    <alternativeName>
        <fullName evidence="37">Tyrosine kinase non-receptor protein 2</fullName>
    </alternativeName>
</protein>
<evidence type="ECO:0000256" key="4">
    <source>
        <dbReference type="ARBA" id="ARBA00004177"/>
    </source>
</evidence>
<dbReference type="InterPro" id="IPR037085">
    <property type="entry name" value="Cdc42-bd-like_dom_sf"/>
</dbReference>
<dbReference type="PROSITE" id="PS00107">
    <property type="entry name" value="PROTEIN_KINASE_ATP"/>
    <property type="match status" value="1"/>
</dbReference>
<keyword evidence="14" id="KW-0488">Methylation</keyword>
<dbReference type="CDD" id="cd05040">
    <property type="entry name" value="PTKc_Ack_like"/>
    <property type="match status" value="1"/>
</dbReference>
<dbReference type="Proteomes" id="UP001381693">
    <property type="component" value="Unassembled WGS sequence"/>
</dbReference>
<dbReference type="Pfam" id="PF07714">
    <property type="entry name" value="PK_Tyr_Ser-Thr"/>
    <property type="match status" value="1"/>
</dbReference>
<dbReference type="GO" id="GO:0005768">
    <property type="term" value="C:endosome"/>
    <property type="evidence" value="ECO:0007669"/>
    <property type="project" value="UniProtKB-SubCell"/>
</dbReference>
<keyword evidence="24 39" id="KW-0067">ATP-binding</keyword>
<evidence type="ECO:0000256" key="24">
    <source>
        <dbReference type="ARBA" id="ARBA00022840"/>
    </source>
</evidence>
<dbReference type="GO" id="GO:0004674">
    <property type="term" value="F:protein serine/threonine kinase activity"/>
    <property type="evidence" value="ECO:0007669"/>
    <property type="project" value="UniProtKB-KW"/>
</dbReference>
<evidence type="ECO:0000256" key="32">
    <source>
        <dbReference type="ARBA" id="ARBA00023329"/>
    </source>
</evidence>
<evidence type="ECO:0000256" key="7">
    <source>
        <dbReference type="ARBA" id="ARBA00004514"/>
    </source>
</evidence>
<keyword evidence="13" id="KW-1003">Cell membrane</keyword>
<evidence type="ECO:0000256" key="12">
    <source>
        <dbReference type="ARBA" id="ARBA00022443"/>
    </source>
</evidence>
<dbReference type="GO" id="GO:0030136">
    <property type="term" value="C:clathrin-coated vesicle"/>
    <property type="evidence" value="ECO:0007669"/>
    <property type="project" value="UniProtKB-SubCell"/>
</dbReference>
<feature type="compositionally biased region" description="Acidic residues" evidence="40">
    <location>
        <begin position="684"/>
        <end position="699"/>
    </location>
</feature>
<evidence type="ECO:0000256" key="6">
    <source>
        <dbReference type="ARBA" id="ARBA00004236"/>
    </source>
</evidence>
<dbReference type="GO" id="GO:0005886">
    <property type="term" value="C:plasma membrane"/>
    <property type="evidence" value="ECO:0007669"/>
    <property type="project" value="UniProtKB-SubCell"/>
</dbReference>
<evidence type="ECO:0000256" key="13">
    <source>
        <dbReference type="ARBA" id="ARBA00022475"/>
    </source>
</evidence>
<keyword evidence="15" id="KW-0963">Cytoplasm</keyword>
<keyword evidence="31" id="KW-0539">Nucleus</keyword>
<evidence type="ECO:0000256" key="30">
    <source>
        <dbReference type="ARBA" id="ARBA00023176"/>
    </source>
</evidence>
<dbReference type="GO" id="GO:0046872">
    <property type="term" value="F:metal ion binding"/>
    <property type="evidence" value="ECO:0007669"/>
    <property type="project" value="UniProtKB-KW"/>
</dbReference>
<dbReference type="InterPro" id="IPR000719">
    <property type="entry name" value="Prot_kinase_dom"/>
</dbReference>
<accession>A0AAN8WTB5</accession>
<keyword evidence="20" id="KW-0479">Metal-binding</keyword>
<dbReference type="SUPFAM" id="SSF50044">
    <property type="entry name" value="SH3-domain"/>
    <property type="match status" value="1"/>
</dbReference>
<feature type="compositionally biased region" description="Polar residues" evidence="40">
    <location>
        <begin position="800"/>
        <end position="810"/>
    </location>
</feature>
<keyword evidence="22" id="KW-0967">Endosome</keyword>
<comment type="subcellular location">
    <subcellularLocation>
        <location evidence="8">Cell junction</location>
        <location evidence="8">Adherens junction</location>
    </subcellularLocation>
    <subcellularLocation>
        <location evidence="6">Cell membrane</location>
    </subcellularLocation>
    <subcellularLocation>
        <location evidence="7">Cytoplasm</location>
        <location evidence="7">Cytosol</location>
    </subcellularLocation>
    <subcellularLocation>
        <location evidence="5">Cytoplasmic vesicle membrane</location>
        <topology evidence="5">Peripheral membrane protein</topology>
        <orientation evidence="5">Cytoplasmic side</orientation>
    </subcellularLocation>
    <subcellularLocation>
        <location evidence="3">Cytoplasmic vesicle</location>
        <location evidence="3">Clathrin-coated vesicle</location>
    </subcellularLocation>
    <subcellularLocation>
        <location evidence="4">Endosome</location>
    </subcellularLocation>
    <subcellularLocation>
        <location evidence="9">Membrane</location>
        <location evidence="9">Clathrin-coated pit</location>
    </subcellularLocation>
    <subcellularLocation>
        <location evidence="2">Nucleus</location>
    </subcellularLocation>
</comment>
<evidence type="ECO:0000313" key="44">
    <source>
        <dbReference type="Proteomes" id="UP001381693"/>
    </source>
</evidence>
<evidence type="ECO:0000256" key="25">
    <source>
        <dbReference type="ARBA" id="ARBA00022842"/>
    </source>
</evidence>
<keyword evidence="19" id="KW-0808">Transferase</keyword>
<dbReference type="SMART" id="SM00219">
    <property type="entry name" value="TyrKc"/>
    <property type="match status" value="1"/>
</dbReference>
<evidence type="ECO:0000256" key="40">
    <source>
        <dbReference type="SAM" id="MobiDB-lite"/>
    </source>
</evidence>
<keyword evidence="16" id="KW-0723">Serine/threonine-protein kinase</keyword>
<dbReference type="PROSITE" id="PS00109">
    <property type="entry name" value="PROTEIN_KINASE_TYR"/>
    <property type="match status" value="1"/>
</dbReference>
<evidence type="ECO:0000256" key="14">
    <source>
        <dbReference type="ARBA" id="ARBA00022481"/>
    </source>
</evidence>
<keyword evidence="12 38" id="KW-0728">SH3 domain</keyword>
<feature type="region of interest" description="Disordered" evidence="40">
    <location>
        <begin position="1091"/>
        <end position="1145"/>
    </location>
</feature>
<dbReference type="InterPro" id="IPR001245">
    <property type="entry name" value="Ser-Thr/Tyr_kinase_cat_dom"/>
</dbReference>
<dbReference type="InterPro" id="IPR008266">
    <property type="entry name" value="Tyr_kinase_AS"/>
</dbReference>
<comment type="catalytic activity">
    <reaction evidence="33">
        <text>L-threonyl-[protein] + ATP = O-phospho-L-threonyl-[protein] + ADP + H(+)</text>
        <dbReference type="Rhea" id="RHEA:46608"/>
        <dbReference type="Rhea" id="RHEA-COMP:11060"/>
        <dbReference type="Rhea" id="RHEA-COMP:11605"/>
        <dbReference type="ChEBI" id="CHEBI:15378"/>
        <dbReference type="ChEBI" id="CHEBI:30013"/>
        <dbReference type="ChEBI" id="CHEBI:30616"/>
        <dbReference type="ChEBI" id="CHEBI:61977"/>
        <dbReference type="ChEBI" id="CHEBI:456216"/>
        <dbReference type="EC" id="2.7.11.1"/>
    </reaction>
</comment>
<dbReference type="Pfam" id="PF22931">
    <property type="entry name" value="SAM_TNK"/>
    <property type="match status" value="1"/>
</dbReference>
<dbReference type="Gene3D" id="3.30.200.20">
    <property type="entry name" value="Phosphorylase Kinase, domain 1"/>
    <property type="match status" value="1"/>
</dbReference>